<sequence>MKIVIAPDSFKESLSALNVANAIERGFKQIFPDATYVKVPVADGGEGTVDTMIEAMNGQKVEVEVINALGEPQMAFWGISGDKNTAFIEIAAACGIEQVPMERRNPRVTTTFGVGQLILSALDFGARHFIIGLGGSATNDAGAGMLQALGAKLLDYTGNELDFGGATLADLVHIDVSQLDPRLNECRFDVACDVSNPLVGEQGASAIFGPQKGATPEIVKELDLALTHFAEVVEQDLQVAVKDIPGGGAAGGLGAAFAGVLKGKLQSGIGIIVDLLGLEKQIQDADLVITGEGRVDHQSIKGKVPIGVAAVAKKYNLPVIGIAGSLGQNIEIVYGYGLDCVFSVLNKVSTLPEALAEAEYNVELTSRNIATVLKMRI</sequence>
<protein>
    <submittedName>
        <fullName evidence="5">Glycerate kinase</fullName>
    </submittedName>
</protein>
<comment type="similarity">
    <text evidence="1 4">Belongs to the glycerate kinase type-1 family.</text>
</comment>
<keyword evidence="2 4" id="KW-0808">Transferase</keyword>
<evidence type="ECO:0000256" key="1">
    <source>
        <dbReference type="ARBA" id="ARBA00006284"/>
    </source>
</evidence>
<keyword evidence="3 4" id="KW-0418">Kinase</keyword>
<gene>
    <name evidence="5" type="ORF">EDC44_101113</name>
</gene>
<dbReference type="PANTHER" id="PTHR21599">
    <property type="entry name" value="GLYCERATE KINASE"/>
    <property type="match status" value="1"/>
</dbReference>
<organism evidence="5 6">
    <name type="scientific">Cricetibacter osteomyelitidis</name>
    <dbReference type="NCBI Taxonomy" id="1521931"/>
    <lineage>
        <taxon>Bacteria</taxon>
        <taxon>Pseudomonadati</taxon>
        <taxon>Pseudomonadota</taxon>
        <taxon>Gammaproteobacteria</taxon>
        <taxon>Pasteurellales</taxon>
        <taxon>Pasteurellaceae</taxon>
        <taxon>Cricetibacter</taxon>
    </lineage>
</organism>
<dbReference type="InterPro" id="IPR036129">
    <property type="entry name" value="Glycerate_kinase_sf"/>
</dbReference>
<reference evidence="5 6" key="1">
    <citation type="submission" date="2019-03" db="EMBL/GenBank/DDBJ databases">
        <title>Genomic Encyclopedia of Type Strains, Phase IV (KMG-IV): sequencing the most valuable type-strain genomes for metagenomic binning, comparative biology and taxonomic classification.</title>
        <authorList>
            <person name="Goeker M."/>
        </authorList>
    </citation>
    <scope>NUCLEOTIDE SEQUENCE [LARGE SCALE GENOMIC DNA]</scope>
    <source>
        <strain evidence="5 6">DSM 28404</strain>
    </source>
</reference>
<dbReference type="AlphaFoldDB" id="A0A4R2T5M2"/>
<dbReference type="Pfam" id="PF02595">
    <property type="entry name" value="Gly_kinase"/>
    <property type="match status" value="1"/>
</dbReference>
<evidence type="ECO:0000256" key="3">
    <source>
        <dbReference type="ARBA" id="ARBA00022777"/>
    </source>
</evidence>
<dbReference type="InterPro" id="IPR004381">
    <property type="entry name" value="Glycerate_kinase"/>
</dbReference>
<dbReference type="InterPro" id="IPR018197">
    <property type="entry name" value="Glycerate_kinase_RE-like"/>
</dbReference>
<dbReference type="NCBIfam" id="TIGR00045">
    <property type="entry name" value="glycerate kinase"/>
    <property type="match status" value="1"/>
</dbReference>
<evidence type="ECO:0000256" key="4">
    <source>
        <dbReference type="PIRNR" id="PIRNR006078"/>
    </source>
</evidence>
<dbReference type="Proteomes" id="UP000295763">
    <property type="component" value="Unassembled WGS sequence"/>
</dbReference>
<evidence type="ECO:0000313" key="5">
    <source>
        <dbReference type="EMBL" id="TCP97730.1"/>
    </source>
</evidence>
<name>A0A4R2T5M2_9PAST</name>
<keyword evidence="6" id="KW-1185">Reference proteome</keyword>
<evidence type="ECO:0000256" key="2">
    <source>
        <dbReference type="ARBA" id="ARBA00022679"/>
    </source>
</evidence>
<dbReference type="EMBL" id="SLYB01000001">
    <property type="protein sequence ID" value="TCP97730.1"/>
    <property type="molecule type" value="Genomic_DNA"/>
</dbReference>
<dbReference type="Gene3D" id="3.90.1510.10">
    <property type="entry name" value="Glycerate kinase, domain 2"/>
    <property type="match status" value="1"/>
</dbReference>
<dbReference type="GO" id="GO:0031388">
    <property type="term" value="P:organic acid phosphorylation"/>
    <property type="evidence" value="ECO:0007669"/>
    <property type="project" value="UniProtKB-UniRule"/>
</dbReference>
<dbReference type="GO" id="GO:0008887">
    <property type="term" value="F:glycerate kinase activity"/>
    <property type="evidence" value="ECO:0007669"/>
    <property type="project" value="UniProtKB-UniRule"/>
</dbReference>
<dbReference type="PANTHER" id="PTHR21599:SF7">
    <property type="entry name" value="GLYCERATE 2-KINASE"/>
    <property type="match status" value="1"/>
</dbReference>
<dbReference type="SUPFAM" id="SSF110738">
    <property type="entry name" value="Glycerate kinase I"/>
    <property type="match status" value="1"/>
</dbReference>
<dbReference type="RefSeq" id="WP_131974301.1">
    <property type="nucleotide sequence ID" value="NZ_SLYB01000001.1"/>
</dbReference>
<accession>A0A4R2T5M2</accession>
<evidence type="ECO:0000313" key="6">
    <source>
        <dbReference type="Proteomes" id="UP000295763"/>
    </source>
</evidence>
<proteinExistence type="inferred from homology"/>
<dbReference type="Gene3D" id="3.40.50.10350">
    <property type="entry name" value="Glycerate kinase, domain 1"/>
    <property type="match status" value="1"/>
</dbReference>
<dbReference type="OrthoDB" id="9774290at2"/>
<dbReference type="InterPro" id="IPR018193">
    <property type="entry name" value="Glyc_kinase_flavodox-like_fold"/>
</dbReference>
<dbReference type="PIRSF" id="PIRSF006078">
    <property type="entry name" value="GlxK"/>
    <property type="match status" value="1"/>
</dbReference>
<comment type="caution">
    <text evidence="5">The sequence shown here is derived from an EMBL/GenBank/DDBJ whole genome shotgun (WGS) entry which is preliminary data.</text>
</comment>